<proteinExistence type="predicted"/>
<reference evidence="2" key="2">
    <citation type="submission" date="2023-11" db="UniProtKB">
        <authorList>
            <consortium name="WormBaseParasite"/>
        </authorList>
    </citation>
    <scope>IDENTIFICATION</scope>
</reference>
<dbReference type="WBParaSite" id="SRDH1_60230.1">
    <property type="protein sequence ID" value="SRDH1_60230.1"/>
    <property type="gene ID" value="SRDH1_60230"/>
</dbReference>
<evidence type="ECO:0000313" key="1">
    <source>
        <dbReference type="Proteomes" id="UP000050792"/>
    </source>
</evidence>
<name>A0AA85FQU8_9TREM</name>
<dbReference type="Proteomes" id="UP000050792">
    <property type="component" value="Unassembled WGS sequence"/>
</dbReference>
<organism evidence="1 2">
    <name type="scientific">Schistosoma rodhaini</name>
    <dbReference type="NCBI Taxonomy" id="6188"/>
    <lineage>
        <taxon>Eukaryota</taxon>
        <taxon>Metazoa</taxon>
        <taxon>Spiralia</taxon>
        <taxon>Lophotrochozoa</taxon>
        <taxon>Platyhelminthes</taxon>
        <taxon>Trematoda</taxon>
        <taxon>Digenea</taxon>
        <taxon>Strigeidida</taxon>
        <taxon>Schistosomatoidea</taxon>
        <taxon>Schistosomatidae</taxon>
        <taxon>Schistosoma</taxon>
    </lineage>
</organism>
<accession>A0AA85FQU8</accession>
<evidence type="ECO:0000313" key="2">
    <source>
        <dbReference type="WBParaSite" id="SRDH1_60230.1"/>
    </source>
</evidence>
<sequence length="73" mass="8111">MTITGYKNQRIKVANGDSSASDAANQTFDSSPAGLFEQRTNCENIGSFVTTISEYLSILHNILIFLEFKRTFS</sequence>
<dbReference type="AlphaFoldDB" id="A0AA85FQU8"/>
<protein>
    <submittedName>
        <fullName evidence="2">Uncharacterized protein</fullName>
    </submittedName>
</protein>
<keyword evidence="1" id="KW-1185">Reference proteome</keyword>
<reference evidence="1" key="1">
    <citation type="submission" date="2022-06" db="EMBL/GenBank/DDBJ databases">
        <authorList>
            <person name="Berger JAMES D."/>
            <person name="Berger JAMES D."/>
        </authorList>
    </citation>
    <scope>NUCLEOTIDE SEQUENCE [LARGE SCALE GENOMIC DNA]</scope>
</reference>